<dbReference type="GO" id="GO:0055085">
    <property type="term" value="P:transmembrane transport"/>
    <property type="evidence" value="ECO:0007669"/>
    <property type="project" value="InterPro"/>
</dbReference>
<dbReference type="AlphaFoldDB" id="A0A2C6DKU5"/>
<dbReference type="InterPro" id="IPR030922">
    <property type="entry name" value="LptF"/>
</dbReference>
<keyword evidence="8 12" id="KW-0812">Transmembrane</keyword>
<keyword evidence="7" id="KW-0997">Cell inner membrane</keyword>
<dbReference type="PANTHER" id="PTHR33529:SF7">
    <property type="entry name" value="LIPOPOLYSACCHARIDE EXPORT SYSTEM PERMEASE PROTEIN LPTF"/>
    <property type="match status" value="1"/>
</dbReference>
<evidence type="ECO:0000256" key="2">
    <source>
        <dbReference type="ARBA" id="ARBA00004429"/>
    </source>
</evidence>
<evidence type="ECO:0000256" key="11">
    <source>
        <dbReference type="ARBA" id="ARBA00026081"/>
    </source>
</evidence>
<evidence type="ECO:0000256" key="9">
    <source>
        <dbReference type="ARBA" id="ARBA00022989"/>
    </source>
</evidence>
<evidence type="ECO:0000313" key="13">
    <source>
        <dbReference type="EMBL" id="PHI29451.1"/>
    </source>
</evidence>
<evidence type="ECO:0000256" key="5">
    <source>
        <dbReference type="ARBA" id="ARBA00022448"/>
    </source>
</evidence>
<keyword evidence="6" id="KW-1003">Cell membrane</keyword>
<evidence type="ECO:0000256" key="6">
    <source>
        <dbReference type="ARBA" id="ARBA00022475"/>
    </source>
</evidence>
<dbReference type="PANTHER" id="PTHR33529">
    <property type="entry name" value="SLR0882 PROTEIN-RELATED"/>
    <property type="match status" value="1"/>
</dbReference>
<feature type="transmembrane region" description="Helical" evidence="12">
    <location>
        <begin position="266"/>
        <end position="284"/>
    </location>
</feature>
<feature type="transmembrane region" description="Helical" evidence="12">
    <location>
        <begin position="97"/>
        <end position="120"/>
    </location>
</feature>
<protein>
    <recommendedName>
        <fullName evidence="4">Lipopolysaccharide export system permease protein LptF</fullName>
    </recommendedName>
</protein>
<reference evidence="14" key="1">
    <citation type="submission" date="2017-09" db="EMBL/GenBank/DDBJ databases">
        <title>FDA dAtabase for Regulatory Grade micrObial Sequences (FDA-ARGOS): Supporting development and validation of Infectious Disease Dx tests.</title>
        <authorList>
            <person name="Minogue T."/>
            <person name="Wolcott M."/>
            <person name="Wasieloski L."/>
            <person name="Aguilar W."/>
            <person name="Moore D."/>
            <person name="Tallon L."/>
            <person name="Sadzewicz L."/>
            <person name="Ott S."/>
            <person name="Zhao X."/>
            <person name="Nagaraj S."/>
            <person name="Vavikolanu K."/>
            <person name="Aluvathingal J."/>
            <person name="Nadendla S."/>
            <person name="Sichtig H."/>
        </authorList>
    </citation>
    <scope>NUCLEOTIDE SEQUENCE [LARGE SCALE GENOMIC DNA]</scope>
    <source>
        <strain evidence="14">FDAARGOS_387</strain>
    </source>
</reference>
<comment type="similarity">
    <text evidence="3">Belongs to the LptF/LptG family.</text>
</comment>
<dbReference type="GO" id="GO:0015920">
    <property type="term" value="P:lipopolysaccharide transport"/>
    <property type="evidence" value="ECO:0007669"/>
    <property type="project" value="TreeGrafter"/>
</dbReference>
<sequence length="364" mass="40275">MIIIRYLIRETFKSQIAILFILFLIFFCQKMVRVLSMAVEGDIPTSLVFSLLGLGIPEMAQLILPLSLFLGILMTFSKLYTESEITVMHACGLGKNVLLIAALVLSLFTGAMAAINSIWLGPMSAVNQEKIIAEAKANPNLGALVEGQFKPSQDGNAVLFVGNVDGNKFTNVFLAQLRPSGNQRPSVVVADKGYIAEDPNGNQRIYLDKGTRYEGTALLRDFRITDFNQYQAVVGHQEAMFDSSDVEQASFASLLESDSHQAKAEMNWRLTLIISVPLMALLVVPLSEVNPRQGRVVSMLPAMLLYLIYFLVQSSLKSNASRGKLDPMVWIWAVNAFYLALGIILNLWDTLPARRIRARLRGTA</sequence>
<feature type="transmembrane region" description="Helical" evidence="12">
    <location>
        <begin position="296"/>
        <end position="316"/>
    </location>
</feature>
<keyword evidence="14" id="KW-1185">Reference proteome</keyword>
<dbReference type="Pfam" id="PF03739">
    <property type="entry name" value="LptF_LptG"/>
    <property type="match status" value="1"/>
</dbReference>
<dbReference type="GO" id="GO:0043190">
    <property type="term" value="C:ATP-binding cassette (ABC) transporter complex"/>
    <property type="evidence" value="ECO:0007669"/>
    <property type="project" value="InterPro"/>
</dbReference>
<accession>A0A2C6DKU5</accession>
<keyword evidence="9 12" id="KW-1133">Transmembrane helix</keyword>
<dbReference type="Proteomes" id="UP000224974">
    <property type="component" value="Unassembled WGS sequence"/>
</dbReference>
<evidence type="ECO:0000256" key="7">
    <source>
        <dbReference type="ARBA" id="ARBA00022519"/>
    </source>
</evidence>
<comment type="subcellular location">
    <subcellularLocation>
        <location evidence="2">Cell inner membrane</location>
        <topology evidence="2">Multi-pass membrane protein</topology>
    </subcellularLocation>
</comment>
<gene>
    <name evidence="13" type="ORF">CRN84_08975</name>
</gene>
<comment type="caution">
    <text evidence="13">The sequence shown here is derived from an EMBL/GenBank/DDBJ whole genome shotgun (WGS) entry which is preliminary data.</text>
</comment>
<keyword evidence="10 12" id="KW-0472">Membrane</keyword>
<evidence type="ECO:0000256" key="12">
    <source>
        <dbReference type="SAM" id="Phobius"/>
    </source>
</evidence>
<feature type="transmembrane region" description="Helical" evidence="12">
    <location>
        <begin position="328"/>
        <end position="348"/>
    </location>
</feature>
<evidence type="ECO:0000313" key="14">
    <source>
        <dbReference type="Proteomes" id="UP000224974"/>
    </source>
</evidence>
<dbReference type="EMBL" id="PDDX01000001">
    <property type="protein sequence ID" value="PHI29451.1"/>
    <property type="molecule type" value="Genomic_DNA"/>
</dbReference>
<proteinExistence type="inferred from homology"/>
<keyword evidence="5" id="KW-0813">Transport</keyword>
<dbReference type="OrthoDB" id="9778062at2"/>
<organism evidence="13 14">
    <name type="scientific">Budvicia aquatica</name>
    <dbReference type="NCBI Taxonomy" id="82979"/>
    <lineage>
        <taxon>Bacteria</taxon>
        <taxon>Pseudomonadati</taxon>
        <taxon>Pseudomonadota</taxon>
        <taxon>Gammaproteobacteria</taxon>
        <taxon>Enterobacterales</taxon>
        <taxon>Budviciaceae</taxon>
        <taxon>Budvicia</taxon>
    </lineage>
</organism>
<evidence type="ECO:0000256" key="3">
    <source>
        <dbReference type="ARBA" id="ARBA00007725"/>
    </source>
</evidence>
<feature type="transmembrane region" description="Helical" evidence="12">
    <location>
        <begin position="16"/>
        <end position="39"/>
    </location>
</feature>
<evidence type="ECO:0000256" key="1">
    <source>
        <dbReference type="ARBA" id="ARBA00002265"/>
    </source>
</evidence>
<evidence type="ECO:0000256" key="10">
    <source>
        <dbReference type="ARBA" id="ARBA00023136"/>
    </source>
</evidence>
<dbReference type="RefSeq" id="WP_029092957.1">
    <property type="nucleotide sequence ID" value="NZ_BRLG01000002.1"/>
</dbReference>
<dbReference type="InterPro" id="IPR005495">
    <property type="entry name" value="LptG/LptF_permease"/>
</dbReference>
<evidence type="ECO:0000256" key="4">
    <source>
        <dbReference type="ARBA" id="ARBA00014213"/>
    </source>
</evidence>
<dbReference type="STRING" id="1111728.GCA_000427805_00332"/>
<name>A0A2C6DKU5_9GAMM</name>
<dbReference type="NCBIfam" id="TIGR04407">
    <property type="entry name" value="LptF_YjgP"/>
    <property type="match status" value="1"/>
</dbReference>
<comment type="subunit">
    <text evidence="11">Component of the lipopolysaccharide transport and assembly complex. The LptBFG transporter is composed of two ATP-binding proteins (LptB) and two transmembrane proteins (LptF and LptG).</text>
</comment>
<evidence type="ECO:0000256" key="8">
    <source>
        <dbReference type="ARBA" id="ARBA00022692"/>
    </source>
</evidence>
<comment type="function">
    <text evidence="1">Part of the ABC transporter complex LptBFG involved in the translocation of lipopolysaccharide (LPS) from the inner membrane to the outer membrane.</text>
</comment>
<feature type="transmembrane region" description="Helical" evidence="12">
    <location>
        <begin position="59"/>
        <end position="76"/>
    </location>
</feature>